<accession>A0A133ZTE6</accession>
<comment type="caution">
    <text evidence="1">The sequence shown here is derived from an EMBL/GenBank/DDBJ whole genome shotgun (WGS) entry which is preliminary data.</text>
</comment>
<keyword evidence="2" id="KW-1185">Reference proteome</keyword>
<gene>
    <name evidence="1" type="ORF">HMPREF1866_01110</name>
</gene>
<sequence length="51" mass="5778">MKSIEIHISDIKLNESTVILEVEDNASDAEIEKAASLKVADLINWYWDMGK</sequence>
<evidence type="ECO:0000313" key="1">
    <source>
        <dbReference type="EMBL" id="KXB58701.1"/>
    </source>
</evidence>
<dbReference type="Proteomes" id="UP000070394">
    <property type="component" value="Unassembled WGS sequence"/>
</dbReference>
<protein>
    <submittedName>
        <fullName evidence="1">Uncharacterized protein</fullName>
    </submittedName>
</protein>
<proteinExistence type="predicted"/>
<dbReference type="PATRIC" id="fig|467210.3.peg.1099"/>
<dbReference type="AlphaFoldDB" id="A0A133ZTE6"/>
<name>A0A133ZTE6_9FIRM</name>
<evidence type="ECO:0000313" key="2">
    <source>
        <dbReference type="Proteomes" id="UP000070394"/>
    </source>
</evidence>
<dbReference type="EMBL" id="LSDA01000049">
    <property type="protein sequence ID" value="KXB58701.1"/>
    <property type="molecule type" value="Genomic_DNA"/>
</dbReference>
<dbReference type="STRING" id="467210.HMPREF1866_01110"/>
<organism evidence="1 2">
    <name type="scientific">Lachnoanaerobaculum saburreum</name>
    <dbReference type="NCBI Taxonomy" id="467210"/>
    <lineage>
        <taxon>Bacteria</taxon>
        <taxon>Bacillati</taxon>
        <taxon>Bacillota</taxon>
        <taxon>Clostridia</taxon>
        <taxon>Lachnospirales</taxon>
        <taxon>Lachnospiraceae</taxon>
        <taxon>Lachnoanaerobaculum</taxon>
    </lineage>
</organism>
<dbReference type="RefSeq" id="WP_156431775.1">
    <property type="nucleotide sequence ID" value="NZ_KQ959804.1"/>
</dbReference>
<reference evidence="2" key="1">
    <citation type="submission" date="2016-01" db="EMBL/GenBank/DDBJ databases">
        <authorList>
            <person name="Mitreva M."/>
            <person name="Pepin K.H."/>
            <person name="Mihindukulasuriya K.A."/>
            <person name="Fulton R."/>
            <person name="Fronick C."/>
            <person name="O'Laughlin M."/>
            <person name="Miner T."/>
            <person name="Herter B."/>
            <person name="Rosa B.A."/>
            <person name="Cordes M."/>
            <person name="Tomlinson C."/>
            <person name="Wollam A."/>
            <person name="Palsikar V.B."/>
            <person name="Mardis E.R."/>
            <person name="Wilson R.K."/>
        </authorList>
    </citation>
    <scope>NUCLEOTIDE SEQUENCE [LARGE SCALE GENOMIC DNA]</scope>
    <source>
        <strain evidence="2">DNF00896</strain>
    </source>
</reference>